<organism evidence="1 2">
    <name type="scientific">Ceriporiopsis subvermispora (strain B)</name>
    <name type="common">White-rot fungus</name>
    <name type="synonym">Gelatoporia subvermispora</name>
    <dbReference type="NCBI Taxonomy" id="914234"/>
    <lineage>
        <taxon>Eukaryota</taxon>
        <taxon>Fungi</taxon>
        <taxon>Dikarya</taxon>
        <taxon>Basidiomycota</taxon>
        <taxon>Agaricomycotina</taxon>
        <taxon>Agaricomycetes</taxon>
        <taxon>Polyporales</taxon>
        <taxon>Gelatoporiaceae</taxon>
        <taxon>Gelatoporia</taxon>
    </lineage>
</organism>
<protein>
    <submittedName>
        <fullName evidence="1">Uncharacterized protein</fullName>
    </submittedName>
</protein>
<dbReference type="AlphaFoldDB" id="M2QGN8"/>
<dbReference type="Proteomes" id="UP000016930">
    <property type="component" value="Unassembled WGS sequence"/>
</dbReference>
<keyword evidence="2" id="KW-1185">Reference proteome</keyword>
<proteinExistence type="predicted"/>
<dbReference type="EMBL" id="KB445798">
    <property type="protein sequence ID" value="EMD36213.1"/>
    <property type="molecule type" value="Genomic_DNA"/>
</dbReference>
<sequence length="104" mass="10750">MPTATGRIDRSDSLDKITGTFTVEGVRQIFTANISESVPTFVSSNATLTYSSIDDLTGTRVFAGIIGATTVTISIGNGPTIAGDLDSSIGQAFTVNGSGNWETN</sequence>
<evidence type="ECO:0000313" key="1">
    <source>
        <dbReference type="EMBL" id="EMD36213.1"/>
    </source>
</evidence>
<reference evidence="1 2" key="1">
    <citation type="journal article" date="2012" name="Proc. Natl. Acad. Sci. U.S.A.">
        <title>Comparative genomics of Ceriporiopsis subvermispora and Phanerochaete chrysosporium provide insight into selective ligninolysis.</title>
        <authorList>
            <person name="Fernandez-Fueyo E."/>
            <person name="Ruiz-Duenas F.J."/>
            <person name="Ferreira P."/>
            <person name="Floudas D."/>
            <person name="Hibbett D.S."/>
            <person name="Canessa P."/>
            <person name="Larrondo L.F."/>
            <person name="James T.Y."/>
            <person name="Seelenfreund D."/>
            <person name="Lobos S."/>
            <person name="Polanco R."/>
            <person name="Tello M."/>
            <person name="Honda Y."/>
            <person name="Watanabe T."/>
            <person name="Watanabe T."/>
            <person name="Ryu J.S."/>
            <person name="Kubicek C.P."/>
            <person name="Schmoll M."/>
            <person name="Gaskell J."/>
            <person name="Hammel K.E."/>
            <person name="St John F.J."/>
            <person name="Vanden Wymelenberg A."/>
            <person name="Sabat G."/>
            <person name="Splinter BonDurant S."/>
            <person name="Syed K."/>
            <person name="Yadav J.S."/>
            <person name="Doddapaneni H."/>
            <person name="Subramanian V."/>
            <person name="Lavin J.L."/>
            <person name="Oguiza J.A."/>
            <person name="Perez G."/>
            <person name="Pisabarro A.G."/>
            <person name="Ramirez L."/>
            <person name="Santoyo F."/>
            <person name="Master E."/>
            <person name="Coutinho P.M."/>
            <person name="Henrissat B."/>
            <person name="Lombard V."/>
            <person name="Magnuson J.K."/>
            <person name="Kuees U."/>
            <person name="Hori C."/>
            <person name="Igarashi K."/>
            <person name="Samejima M."/>
            <person name="Held B.W."/>
            <person name="Barry K.W."/>
            <person name="LaButti K.M."/>
            <person name="Lapidus A."/>
            <person name="Lindquist E.A."/>
            <person name="Lucas S.M."/>
            <person name="Riley R."/>
            <person name="Salamov A.A."/>
            <person name="Hoffmeister D."/>
            <person name="Schwenk D."/>
            <person name="Hadar Y."/>
            <person name="Yarden O."/>
            <person name="de Vries R.P."/>
            <person name="Wiebenga A."/>
            <person name="Stenlid J."/>
            <person name="Eastwood D."/>
            <person name="Grigoriev I.V."/>
            <person name="Berka R.M."/>
            <person name="Blanchette R.A."/>
            <person name="Kersten P."/>
            <person name="Martinez A.T."/>
            <person name="Vicuna R."/>
            <person name="Cullen D."/>
        </authorList>
    </citation>
    <scope>NUCLEOTIDE SEQUENCE [LARGE SCALE GENOMIC DNA]</scope>
    <source>
        <strain evidence="1 2">B</strain>
    </source>
</reference>
<evidence type="ECO:0000313" key="2">
    <source>
        <dbReference type="Proteomes" id="UP000016930"/>
    </source>
</evidence>
<accession>M2QGN8</accession>
<name>M2QGN8_CERS8</name>
<gene>
    <name evidence="1" type="ORF">CERSUDRAFT_115158</name>
</gene>
<dbReference type="HOGENOM" id="CLU_155349_2_1_1"/>
<dbReference type="OrthoDB" id="2879353at2759"/>